<gene>
    <name evidence="2" type="ORF">FHX73_111923</name>
</gene>
<dbReference type="GO" id="GO:0032259">
    <property type="term" value="P:methylation"/>
    <property type="evidence" value="ECO:0007669"/>
    <property type="project" value="UniProtKB-KW"/>
</dbReference>
<protein>
    <submittedName>
        <fullName evidence="2">Ubiquinone/menaquinone biosynthesis C-methylase UbiE</fullName>
    </submittedName>
</protein>
<keyword evidence="3" id="KW-1185">Reference proteome</keyword>
<evidence type="ECO:0000313" key="2">
    <source>
        <dbReference type="EMBL" id="TWF98120.1"/>
    </source>
</evidence>
<proteinExistence type="predicted"/>
<dbReference type="PANTHER" id="PTHR43591">
    <property type="entry name" value="METHYLTRANSFERASE"/>
    <property type="match status" value="1"/>
</dbReference>
<dbReference type="PANTHER" id="PTHR43591:SF24">
    <property type="entry name" value="2-METHOXY-6-POLYPRENYL-1,4-BENZOQUINOL METHYLASE, MITOCHONDRIAL"/>
    <property type="match status" value="1"/>
</dbReference>
<reference evidence="2 3" key="1">
    <citation type="submission" date="2019-06" db="EMBL/GenBank/DDBJ databases">
        <title>Sequencing the genomes of 1000 actinobacteria strains.</title>
        <authorList>
            <person name="Klenk H.-P."/>
        </authorList>
    </citation>
    <scope>NUCLEOTIDE SEQUENCE [LARGE SCALE GENOMIC DNA]</scope>
    <source>
        <strain evidence="2 3">DSM 44826</strain>
    </source>
</reference>
<dbReference type="CDD" id="cd02440">
    <property type="entry name" value="AdoMet_MTases"/>
    <property type="match status" value="1"/>
</dbReference>
<dbReference type="SUPFAM" id="SSF53335">
    <property type="entry name" value="S-adenosyl-L-methionine-dependent methyltransferases"/>
    <property type="match status" value="1"/>
</dbReference>
<evidence type="ECO:0000313" key="3">
    <source>
        <dbReference type="Proteomes" id="UP000317940"/>
    </source>
</evidence>
<dbReference type="Proteomes" id="UP000317940">
    <property type="component" value="Unassembled WGS sequence"/>
</dbReference>
<keyword evidence="2" id="KW-0808">Transferase</keyword>
<keyword evidence="2" id="KW-0830">Ubiquinone</keyword>
<accession>A0A561UFJ1</accession>
<organism evidence="2 3">
    <name type="scientific">Kitasatospora viridis</name>
    <dbReference type="NCBI Taxonomy" id="281105"/>
    <lineage>
        <taxon>Bacteria</taxon>
        <taxon>Bacillati</taxon>
        <taxon>Actinomycetota</taxon>
        <taxon>Actinomycetes</taxon>
        <taxon>Kitasatosporales</taxon>
        <taxon>Streptomycetaceae</taxon>
        <taxon>Kitasatospora</taxon>
    </lineage>
</organism>
<dbReference type="InterPro" id="IPR029063">
    <property type="entry name" value="SAM-dependent_MTases_sf"/>
</dbReference>
<dbReference type="EMBL" id="VIWT01000001">
    <property type="protein sequence ID" value="TWF98120.1"/>
    <property type="molecule type" value="Genomic_DNA"/>
</dbReference>
<evidence type="ECO:0000259" key="1">
    <source>
        <dbReference type="Pfam" id="PF13847"/>
    </source>
</evidence>
<sequence length="277" mass="29787">MANSMTNHQNQAAVYTHGHTDGVLRSHRSRTAANSAAYLLPELTAGQSLLDVGCGPGTITADLAQLVGPEGRVVALDTSAEVLAEAAAYAADRGIGNIDFEVADVFQLPYADGEFDVVHAHQVLQHLADPVGALREMRRVLAPGGVLAVRDADYAAMTWYPEVPELDRWLELYRASARANRGEPDAGRRLLAWARAAGFTEVTASSATWTYATPGERLWWGESWAERTTGSGLARTALAAGLADQAELDAIAQAWRGWSVEPDGWFAVLHGEVLARR</sequence>
<keyword evidence="2" id="KW-0489">Methyltransferase</keyword>
<dbReference type="InterPro" id="IPR025714">
    <property type="entry name" value="Methyltranfer_dom"/>
</dbReference>
<feature type="domain" description="Methyltransferase" evidence="1">
    <location>
        <begin position="45"/>
        <end position="173"/>
    </location>
</feature>
<dbReference type="AlphaFoldDB" id="A0A561UFJ1"/>
<comment type="caution">
    <text evidence="2">The sequence shown here is derived from an EMBL/GenBank/DDBJ whole genome shotgun (WGS) entry which is preliminary data.</text>
</comment>
<dbReference type="Gene3D" id="3.40.50.150">
    <property type="entry name" value="Vaccinia Virus protein VP39"/>
    <property type="match status" value="1"/>
</dbReference>
<dbReference type="Pfam" id="PF13847">
    <property type="entry name" value="Methyltransf_31"/>
    <property type="match status" value="1"/>
</dbReference>
<dbReference type="GO" id="GO:0008168">
    <property type="term" value="F:methyltransferase activity"/>
    <property type="evidence" value="ECO:0007669"/>
    <property type="project" value="UniProtKB-KW"/>
</dbReference>
<name>A0A561UFJ1_9ACTN</name>